<sequence>MFRRKVEILDDVLNHFLRNEGLETPLLQRRLINAWEEIAGKTVAKYTQEKFIKNQTLFVKIINPALKADLTMMRSELIRKLNAYVGSMLIADIKFY</sequence>
<accession>A0A096ADP5</accession>
<comment type="caution">
    <text evidence="1">The sequence shown here is derived from an EMBL/GenBank/DDBJ whole genome shotgun (WGS) entry which is preliminary data.</text>
</comment>
<evidence type="ECO:0000313" key="2">
    <source>
        <dbReference type="Proteomes" id="UP000029525"/>
    </source>
</evidence>
<dbReference type="EMBL" id="JRNQ01000018">
    <property type="protein sequence ID" value="KGF45233.1"/>
    <property type="molecule type" value="Genomic_DNA"/>
</dbReference>
<name>A0A096ADP5_9BACT</name>
<dbReference type="PANTHER" id="PTHR36456">
    <property type="entry name" value="UPF0232 PROTEIN SCO3875"/>
    <property type="match status" value="1"/>
</dbReference>
<proteinExistence type="predicted"/>
<evidence type="ECO:0008006" key="3">
    <source>
        <dbReference type="Google" id="ProtNLM"/>
    </source>
</evidence>
<protein>
    <recommendedName>
        <fullName evidence="3">RNA-binding protein</fullName>
    </recommendedName>
</protein>
<dbReference type="PANTHER" id="PTHR36456:SF1">
    <property type="entry name" value="UPF0232 PROTEIN SCO3875"/>
    <property type="match status" value="1"/>
</dbReference>
<dbReference type="InterPro" id="IPR007922">
    <property type="entry name" value="DciA-like"/>
</dbReference>
<dbReference type="RefSeq" id="WP_036864450.1">
    <property type="nucleotide sequence ID" value="NZ_JRNQ01000018.1"/>
</dbReference>
<dbReference type="Proteomes" id="UP000029525">
    <property type="component" value="Unassembled WGS sequence"/>
</dbReference>
<dbReference type="OrthoDB" id="9796545at2"/>
<organism evidence="1 2">
    <name type="scientific">Prevotella bivia DNF00320</name>
    <dbReference type="NCBI Taxonomy" id="1401068"/>
    <lineage>
        <taxon>Bacteria</taxon>
        <taxon>Pseudomonadati</taxon>
        <taxon>Bacteroidota</taxon>
        <taxon>Bacteroidia</taxon>
        <taxon>Bacteroidales</taxon>
        <taxon>Prevotellaceae</taxon>
        <taxon>Prevotella</taxon>
    </lineage>
</organism>
<dbReference type="Pfam" id="PF05258">
    <property type="entry name" value="DciA"/>
    <property type="match status" value="1"/>
</dbReference>
<gene>
    <name evidence="1" type="ORF">HMPREF0647_03800</name>
</gene>
<dbReference type="AlphaFoldDB" id="A0A096ADP5"/>
<evidence type="ECO:0000313" key="1">
    <source>
        <dbReference type="EMBL" id="KGF45233.1"/>
    </source>
</evidence>
<reference evidence="1 2" key="1">
    <citation type="submission" date="2014-07" db="EMBL/GenBank/DDBJ databases">
        <authorList>
            <person name="McCorrison J."/>
            <person name="Sanka R."/>
            <person name="Torralba M."/>
            <person name="Gillis M."/>
            <person name="Haft D.H."/>
            <person name="Methe B."/>
            <person name="Sutton G."/>
            <person name="Nelson K.E."/>
        </authorList>
    </citation>
    <scope>NUCLEOTIDE SEQUENCE [LARGE SCALE GENOMIC DNA]</scope>
    <source>
        <strain evidence="1 2">DNF00320</strain>
    </source>
</reference>